<comment type="catalytic activity">
    <reaction evidence="1 13">
        <text>[(1-&gt;4)-alpha-D-glucosyl](n) + phosphate = [(1-&gt;4)-alpha-D-glucosyl](n-1) + alpha-D-glucose 1-phosphate</text>
        <dbReference type="Rhea" id="RHEA:41732"/>
        <dbReference type="Rhea" id="RHEA-COMP:9584"/>
        <dbReference type="Rhea" id="RHEA-COMP:9586"/>
        <dbReference type="ChEBI" id="CHEBI:15444"/>
        <dbReference type="ChEBI" id="CHEBI:43474"/>
        <dbReference type="ChEBI" id="CHEBI:58601"/>
        <dbReference type="EC" id="2.4.1.1"/>
    </reaction>
</comment>
<organism evidence="14 15">
    <name type="scientific">Candidatus Pullichristensenella stercorigallinarum</name>
    <dbReference type="NCBI Taxonomy" id="2840909"/>
    <lineage>
        <taxon>Bacteria</taxon>
        <taxon>Bacillati</taxon>
        <taxon>Bacillota</taxon>
        <taxon>Clostridia</taxon>
        <taxon>Candidatus Pullichristensenella</taxon>
    </lineage>
</organism>
<protein>
    <recommendedName>
        <fullName evidence="13">Alpha-1,4 glucan phosphorylase</fullName>
        <ecNumber evidence="13">2.4.1.1</ecNumber>
    </recommendedName>
</protein>
<evidence type="ECO:0000256" key="2">
    <source>
        <dbReference type="ARBA" id="ARBA00001933"/>
    </source>
</evidence>
<dbReference type="PANTHER" id="PTHR11468:SF3">
    <property type="entry name" value="GLYCOGEN PHOSPHORYLASE, LIVER FORM"/>
    <property type="match status" value="1"/>
</dbReference>
<comment type="cofactor">
    <cofactor evidence="2 13">
        <name>pyridoxal 5'-phosphate</name>
        <dbReference type="ChEBI" id="CHEBI:597326"/>
    </cofactor>
</comment>
<dbReference type="SUPFAM" id="SSF53756">
    <property type="entry name" value="UDP-Glycosyltransferase/glycogen phosphorylase"/>
    <property type="match status" value="1"/>
</dbReference>
<comment type="similarity">
    <text evidence="4 13">Belongs to the glycogen phosphorylase family.</text>
</comment>
<keyword evidence="5" id="KW-0963">Cytoplasm</keyword>
<evidence type="ECO:0000256" key="8">
    <source>
        <dbReference type="ARBA" id="ARBA00022679"/>
    </source>
</evidence>
<dbReference type="PROSITE" id="PS00102">
    <property type="entry name" value="PHOSPHORYLASE"/>
    <property type="match status" value="1"/>
</dbReference>
<evidence type="ECO:0000256" key="5">
    <source>
        <dbReference type="ARBA" id="ARBA00022490"/>
    </source>
</evidence>
<keyword evidence="6" id="KW-0021">Allosteric enzyme</keyword>
<comment type="function">
    <text evidence="13">Allosteric enzyme that catalyzes the rate-limiting step in glycogen catabolism, the phosphorolytic cleavage of glycogen to produce glucose-1-phosphate, and plays a central role in maintaining cellular and organismal glucose homeostasis.</text>
</comment>
<evidence type="ECO:0000256" key="4">
    <source>
        <dbReference type="ARBA" id="ARBA00006047"/>
    </source>
</evidence>
<keyword evidence="8 13" id="KW-0808">Transferase</keyword>
<proteinExistence type="inferred from homology"/>
<evidence type="ECO:0000313" key="14">
    <source>
        <dbReference type="EMBL" id="HIQ82242.1"/>
    </source>
</evidence>
<dbReference type="FunFam" id="3.40.50.2000:FF:000003">
    <property type="entry name" value="Alpha-1,4 glucan phosphorylase"/>
    <property type="match status" value="1"/>
</dbReference>
<keyword evidence="7 13" id="KW-0328">Glycosyltransferase</keyword>
<dbReference type="GO" id="GO:0005737">
    <property type="term" value="C:cytoplasm"/>
    <property type="evidence" value="ECO:0007669"/>
    <property type="project" value="UniProtKB-SubCell"/>
</dbReference>
<evidence type="ECO:0000256" key="9">
    <source>
        <dbReference type="ARBA" id="ARBA00022898"/>
    </source>
</evidence>
<dbReference type="PANTHER" id="PTHR11468">
    <property type="entry name" value="GLYCOGEN PHOSPHORYLASE"/>
    <property type="match status" value="1"/>
</dbReference>
<evidence type="ECO:0000256" key="6">
    <source>
        <dbReference type="ARBA" id="ARBA00022533"/>
    </source>
</evidence>
<dbReference type="Pfam" id="PF00343">
    <property type="entry name" value="Phosphorylase"/>
    <property type="match status" value="1"/>
</dbReference>
<sequence>MEFDRMGVEEIKQSIREKLENNFGCGLSDATPQQLYQAVARTVRDEVMRRRTASRGVRKAERKKKVYYLCAEFLTGRALHSNIVNLVNEDNYAQALKELGIDQEAIFELEPEPGLGNGGLGRLAACFLDALTTMELPAMGCTIRYEFGLFRQKLIDGYQAEVPDNWLESGNIWEIPRPDETVEVHFGGRLEEYSENGRLKYRHLDYKTVEAVPYDMPVVGYDSCMVNMLRVWSARSKKQIDMASFNSGQYIRAMEERELAEVISKVLYPNDSNYEGKELRLKQQYFFSSASIQYAVNDFIKVYGYNWKIFPDKVAIHINDTHPAIAIPELMRILVDEYELDWDFAQDICYRTFAYTNHTVMQEALERWPEDMFKVQLPRIYMILNEMNRRLCQDLWDAFPGQWDRIAQMCILAYGQVHMANLAVAFSHSVNGVSAIHTDILRKQTFRDYAMLQPRKFVSITNGITHRRWLMQANPGLSALLDEAIGQAWRREPQRLEDLMPFADDAAFREKFDKVKRQNKERLSRFVLSHQGAVIDPDTVFDAQAKRLHEYKRQLMNALGILMFYNQIVDNPNMQFTPRTYLFGAKASPGYYRAKLIIKLINAIGELVKKHPRASKLINVVFLENYCVSLAELLMPATEISEQLSTAGKEASGTGNMKFMMNGAVTVGTMDGANCEIYNAVGEDNIFIFGLRADEVEEGYSKYRASEIYETNPAIRRAMDQLINGTLAPENHQLFQELYHALLFGDNGGMADPYFVLKDLPSFLSTQRRVGKAYLDRDRWLKMAVINTAKSGIFAADRTIAEYNEKIWHLEPLDL</sequence>
<keyword evidence="10 13" id="KW-0119">Carbohydrate metabolism</keyword>
<feature type="modified residue" description="N6-(pyridoxal phosphate)lysine" evidence="12">
    <location>
        <position position="658"/>
    </location>
</feature>
<dbReference type="Proteomes" id="UP000824260">
    <property type="component" value="Unassembled WGS sequence"/>
</dbReference>
<dbReference type="InterPro" id="IPR000811">
    <property type="entry name" value="Glyco_trans_35"/>
</dbReference>
<comment type="caution">
    <text evidence="14">The sequence shown here is derived from an EMBL/GenBank/DDBJ whole genome shotgun (WGS) entry which is preliminary data.</text>
</comment>
<dbReference type="CDD" id="cd04300">
    <property type="entry name" value="GT35_Glycogen_Phosphorylase"/>
    <property type="match status" value="1"/>
</dbReference>
<dbReference type="PIRSF" id="PIRSF000460">
    <property type="entry name" value="Pprylas_GlgP"/>
    <property type="match status" value="1"/>
</dbReference>
<evidence type="ECO:0000313" key="15">
    <source>
        <dbReference type="Proteomes" id="UP000824260"/>
    </source>
</evidence>
<comment type="function">
    <text evidence="11">Phosphorylase is an important allosteric enzyme in carbohydrate metabolism. Enzymes from different sources differ in their regulatory mechanisms and in their natural substrates. However, all known phosphorylases share catalytic and structural properties.</text>
</comment>
<evidence type="ECO:0000256" key="10">
    <source>
        <dbReference type="ARBA" id="ARBA00023277"/>
    </source>
</evidence>
<dbReference type="AlphaFoldDB" id="A0A9D0ZKI7"/>
<dbReference type="EMBL" id="DVFZ01000039">
    <property type="protein sequence ID" value="HIQ82242.1"/>
    <property type="molecule type" value="Genomic_DNA"/>
</dbReference>
<accession>A0A9D0ZKI7</accession>
<evidence type="ECO:0000256" key="1">
    <source>
        <dbReference type="ARBA" id="ARBA00001275"/>
    </source>
</evidence>
<evidence type="ECO:0000256" key="7">
    <source>
        <dbReference type="ARBA" id="ARBA00022676"/>
    </source>
</evidence>
<name>A0A9D0ZKI7_9FIRM</name>
<evidence type="ECO:0000256" key="3">
    <source>
        <dbReference type="ARBA" id="ARBA00004496"/>
    </source>
</evidence>
<reference evidence="14" key="1">
    <citation type="submission" date="2020-10" db="EMBL/GenBank/DDBJ databases">
        <authorList>
            <person name="Gilroy R."/>
        </authorList>
    </citation>
    <scope>NUCLEOTIDE SEQUENCE</scope>
    <source>
        <strain evidence="14">ChiSjej6B24-2974</strain>
    </source>
</reference>
<keyword evidence="9 12" id="KW-0663">Pyridoxal phosphate</keyword>
<dbReference type="InterPro" id="IPR035090">
    <property type="entry name" value="Pyridoxal_P_attach_site"/>
</dbReference>
<dbReference type="EC" id="2.4.1.1" evidence="13"/>
<gene>
    <name evidence="14" type="ORF">IAA52_03985</name>
</gene>
<dbReference type="GO" id="GO:0030170">
    <property type="term" value="F:pyridoxal phosphate binding"/>
    <property type="evidence" value="ECO:0007669"/>
    <property type="project" value="InterPro"/>
</dbReference>
<reference evidence="14" key="2">
    <citation type="journal article" date="2021" name="PeerJ">
        <title>Extensive microbial diversity within the chicken gut microbiome revealed by metagenomics and culture.</title>
        <authorList>
            <person name="Gilroy R."/>
            <person name="Ravi A."/>
            <person name="Getino M."/>
            <person name="Pursley I."/>
            <person name="Horton D.L."/>
            <person name="Alikhan N.F."/>
            <person name="Baker D."/>
            <person name="Gharbi K."/>
            <person name="Hall N."/>
            <person name="Watson M."/>
            <person name="Adriaenssens E.M."/>
            <person name="Foster-Nyarko E."/>
            <person name="Jarju S."/>
            <person name="Secka A."/>
            <person name="Antonio M."/>
            <person name="Oren A."/>
            <person name="Chaudhuri R.R."/>
            <person name="La Ragione R."/>
            <person name="Hildebrand F."/>
            <person name="Pallen M.J."/>
        </authorList>
    </citation>
    <scope>NUCLEOTIDE SEQUENCE</scope>
    <source>
        <strain evidence="14">ChiSjej6B24-2974</strain>
    </source>
</reference>
<evidence type="ECO:0000256" key="11">
    <source>
        <dbReference type="ARBA" id="ARBA00025174"/>
    </source>
</evidence>
<evidence type="ECO:0000256" key="13">
    <source>
        <dbReference type="RuleBase" id="RU000587"/>
    </source>
</evidence>
<dbReference type="FunFam" id="3.40.50.2000:FF:000153">
    <property type="entry name" value="Alpha-1,4 glucan phosphorylase"/>
    <property type="match status" value="1"/>
</dbReference>
<dbReference type="GO" id="GO:0005980">
    <property type="term" value="P:glycogen catabolic process"/>
    <property type="evidence" value="ECO:0007669"/>
    <property type="project" value="TreeGrafter"/>
</dbReference>
<dbReference type="GO" id="GO:0008184">
    <property type="term" value="F:glycogen phosphorylase activity"/>
    <property type="evidence" value="ECO:0007669"/>
    <property type="project" value="InterPro"/>
</dbReference>
<dbReference type="NCBIfam" id="TIGR02093">
    <property type="entry name" value="P_ylase"/>
    <property type="match status" value="1"/>
</dbReference>
<dbReference type="Gene3D" id="3.40.50.2000">
    <property type="entry name" value="Glycogen Phosphorylase B"/>
    <property type="match status" value="2"/>
</dbReference>
<comment type="subcellular location">
    <subcellularLocation>
        <location evidence="3">Cytoplasm</location>
    </subcellularLocation>
</comment>
<evidence type="ECO:0000256" key="12">
    <source>
        <dbReference type="PIRSR" id="PIRSR000460-1"/>
    </source>
</evidence>
<dbReference type="InterPro" id="IPR011833">
    <property type="entry name" value="Glycg_phsphrylas"/>
</dbReference>